<dbReference type="EMBL" id="JAAIUW010000013">
    <property type="protein sequence ID" value="KAF7802094.1"/>
    <property type="molecule type" value="Genomic_DNA"/>
</dbReference>
<dbReference type="Proteomes" id="UP000634136">
    <property type="component" value="Unassembled WGS sequence"/>
</dbReference>
<organism evidence="1 2">
    <name type="scientific">Senna tora</name>
    <dbReference type="NCBI Taxonomy" id="362788"/>
    <lineage>
        <taxon>Eukaryota</taxon>
        <taxon>Viridiplantae</taxon>
        <taxon>Streptophyta</taxon>
        <taxon>Embryophyta</taxon>
        <taxon>Tracheophyta</taxon>
        <taxon>Spermatophyta</taxon>
        <taxon>Magnoliopsida</taxon>
        <taxon>eudicotyledons</taxon>
        <taxon>Gunneridae</taxon>
        <taxon>Pentapetalae</taxon>
        <taxon>rosids</taxon>
        <taxon>fabids</taxon>
        <taxon>Fabales</taxon>
        <taxon>Fabaceae</taxon>
        <taxon>Caesalpinioideae</taxon>
        <taxon>Cassia clade</taxon>
        <taxon>Senna</taxon>
    </lineage>
</organism>
<dbReference type="AlphaFoldDB" id="A0A834SRK6"/>
<sequence length="51" mass="6052">MDKIKQFLVKGSIAVHTKFEQERDITDSQMEEMTARMDANHNDVMFRMEAF</sequence>
<reference evidence="1" key="1">
    <citation type="submission" date="2020-09" db="EMBL/GenBank/DDBJ databases">
        <title>Genome-Enabled Discovery of Anthraquinone Biosynthesis in Senna tora.</title>
        <authorList>
            <person name="Kang S.-H."/>
            <person name="Pandey R.P."/>
            <person name="Lee C.-M."/>
            <person name="Sim J.-S."/>
            <person name="Jeong J.-T."/>
            <person name="Choi B.-S."/>
            <person name="Jung M."/>
            <person name="Ginzburg D."/>
            <person name="Zhao K."/>
            <person name="Won S.Y."/>
            <person name="Oh T.-J."/>
            <person name="Yu Y."/>
            <person name="Kim N.-H."/>
            <person name="Lee O.R."/>
            <person name="Lee T.-H."/>
            <person name="Bashyal P."/>
            <person name="Kim T.-S."/>
            <person name="Lee W.-H."/>
            <person name="Kawkins C."/>
            <person name="Kim C.-K."/>
            <person name="Kim J.S."/>
            <person name="Ahn B.O."/>
            <person name="Rhee S.Y."/>
            <person name="Sohng J.K."/>
        </authorList>
    </citation>
    <scope>NUCLEOTIDE SEQUENCE</scope>
    <source>
        <tissue evidence="1">Leaf</tissue>
    </source>
</reference>
<evidence type="ECO:0000313" key="1">
    <source>
        <dbReference type="EMBL" id="KAF7802094.1"/>
    </source>
</evidence>
<keyword evidence="2" id="KW-1185">Reference proteome</keyword>
<gene>
    <name evidence="1" type="ORF">G2W53_041205</name>
</gene>
<proteinExistence type="predicted"/>
<protein>
    <submittedName>
        <fullName evidence="1">Uncharacterized protein</fullName>
    </submittedName>
</protein>
<accession>A0A834SRK6</accession>
<name>A0A834SRK6_9FABA</name>
<comment type="caution">
    <text evidence="1">The sequence shown here is derived from an EMBL/GenBank/DDBJ whole genome shotgun (WGS) entry which is preliminary data.</text>
</comment>
<evidence type="ECO:0000313" key="2">
    <source>
        <dbReference type="Proteomes" id="UP000634136"/>
    </source>
</evidence>